<dbReference type="InterPro" id="IPR049713">
    <property type="entry name" value="Pr6Pr-like"/>
</dbReference>
<accession>A0A6N2WE22</accession>
<proteinExistence type="predicted"/>
<reference evidence="1" key="1">
    <citation type="submission" date="2019-11" db="EMBL/GenBank/DDBJ databases">
        <authorList>
            <person name="Feng L."/>
        </authorList>
    </citation>
    <scope>NUCLEOTIDE SEQUENCE</scope>
    <source>
        <strain evidence="1">AcaccaeLFYP115</strain>
    </source>
</reference>
<dbReference type="EMBL" id="CACRSQ010000010">
    <property type="protein sequence ID" value="VYT40067.1"/>
    <property type="molecule type" value="Genomic_DNA"/>
</dbReference>
<gene>
    <name evidence="1" type="ORF">ACLFYP115_03234</name>
</gene>
<sequence>MEKRFMQPAALGLAVVFVSTALYAYWGRPGHMHELTFLSNFSAGIFLFGTLLLRFAGKNVPQILYFDCTMLLFLVLMVCTAFTGQFKFNGLFMFLHFLNPVFMVFYFFLFCNMNFVQKSRQIFSVMIAPLLYLLFAAAYGNVTGDYIYFFLDIKEHGYVYCVSFVLLLSAAVVMIGCAMFYLNKIIFKNRKSI</sequence>
<dbReference type="AlphaFoldDB" id="A0A6N2WE22"/>
<evidence type="ECO:0000313" key="1">
    <source>
        <dbReference type="EMBL" id="VYT40067.1"/>
    </source>
</evidence>
<protein>
    <submittedName>
        <fullName evidence="1">Uncharacterized protein</fullName>
    </submittedName>
</protein>
<dbReference type="NCBIfam" id="NF038065">
    <property type="entry name" value="Pr6Pr"/>
    <property type="match status" value="1"/>
</dbReference>
<dbReference type="RefSeq" id="WP_006568239.1">
    <property type="nucleotide sequence ID" value="NZ_BAABZP010000001.1"/>
</dbReference>
<organism evidence="1">
    <name type="scientific">Anaerostipes caccae</name>
    <dbReference type="NCBI Taxonomy" id="105841"/>
    <lineage>
        <taxon>Bacteria</taxon>
        <taxon>Bacillati</taxon>
        <taxon>Bacillota</taxon>
        <taxon>Clostridia</taxon>
        <taxon>Lachnospirales</taxon>
        <taxon>Lachnospiraceae</taxon>
        <taxon>Anaerostipes</taxon>
    </lineage>
</organism>
<name>A0A6N2WE22_9FIRM</name>